<gene>
    <name evidence="1" type="ORF">AHMF7616_01320</name>
</gene>
<evidence type="ECO:0000313" key="2">
    <source>
        <dbReference type="Proteomes" id="UP000253919"/>
    </source>
</evidence>
<sequence length="183" mass="19407">MLKIMSTLFFKKSVFAILFFLSIFISDVSAQKGIQLTNIKSGKKLKLITIGKRVGYAEATTQDGQIKASTGILSEISASTLTIGGNTINIADIQRFGEVKKGSGFLGSVLTSLSAVMAVGAIASSTSSEPDCSNCNTFVEDDGGTAGTIFLTGLGVGISYLGIRTHIRNTPRKLTKWKMDIIN</sequence>
<evidence type="ECO:0000313" key="1">
    <source>
        <dbReference type="EMBL" id="RDC62726.1"/>
    </source>
</evidence>
<protein>
    <submittedName>
        <fullName evidence="1">Uncharacterized protein</fullName>
    </submittedName>
</protein>
<dbReference type="EMBL" id="QASA01000001">
    <property type="protein sequence ID" value="RDC62726.1"/>
    <property type="molecule type" value="Genomic_DNA"/>
</dbReference>
<dbReference type="AlphaFoldDB" id="A0A369QHN1"/>
<dbReference type="Proteomes" id="UP000253919">
    <property type="component" value="Unassembled WGS sequence"/>
</dbReference>
<comment type="caution">
    <text evidence="1">The sequence shown here is derived from an EMBL/GenBank/DDBJ whole genome shotgun (WGS) entry which is preliminary data.</text>
</comment>
<keyword evidence="2" id="KW-1185">Reference proteome</keyword>
<reference evidence="1 2" key="1">
    <citation type="submission" date="2018-04" db="EMBL/GenBank/DDBJ databases">
        <title>Adhaeribacter sp. HMF7616 genome sequencing and assembly.</title>
        <authorList>
            <person name="Kang H."/>
            <person name="Kang J."/>
            <person name="Cha I."/>
            <person name="Kim H."/>
            <person name="Joh K."/>
        </authorList>
    </citation>
    <scope>NUCLEOTIDE SEQUENCE [LARGE SCALE GENOMIC DNA]</scope>
    <source>
        <strain evidence="1 2">HMF7616</strain>
    </source>
</reference>
<accession>A0A369QHN1</accession>
<name>A0A369QHN1_9BACT</name>
<organism evidence="1 2">
    <name type="scientific">Adhaeribacter pallidiroseus</name>
    <dbReference type="NCBI Taxonomy" id="2072847"/>
    <lineage>
        <taxon>Bacteria</taxon>
        <taxon>Pseudomonadati</taxon>
        <taxon>Bacteroidota</taxon>
        <taxon>Cytophagia</taxon>
        <taxon>Cytophagales</taxon>
        <taxon>Hymenobacteraceae</taxon>
        <taxon>Adhaeribacter</taxon>
    </lineage>
</organism>
<proteinExistence type="predicted"/>